<comment type="cofactor">
    <cofactor evidence="1">
        <name>Zn(2+)</name>
        <dbReference type="ChEBI" id="CHEBI:29105"/>
    </cofactor>
</comment>
<reference evidence="14" key="2">
    <citation type="submission" date="2020-09" db="EMBL/GenBank/DDBJ databases">
        <authorList>
            <person name="Sun Q."/>
            <person name="Kim S."/>
        </authorList>
    </citation>
    <scope>NUCLEOTIDE SEQUENCE</scope>
    <source>
        <strain evidence="14">KCTC 12988</strain>
    </source>
</reference>
<evidence type="ECO:0000256" key="5">
    <source>
        <dbReference type="ARBA" id="ARBA00022692"/>
    </source>
</evidence>
<keyword evidence="11 12" id="KW-0472">Membrane</keyword>
<gene>
    <name evidence="14" type="ORF">GCM10007100_01260</name>
</gene>
<dbReference type="RefSeq" id="WP_189566339.1">
    <property type="nucleotide sequence ID" value="NZ_BMXI01000001.1"/>
</dbReference>
<dbReference type="GO" id="GO:0008237">
    <property type="term" value="F:metallopeptidase activity"/>
    <property type="evidence" value="ECO:0007669"/>
    <property type="project" value="UniProtKB-KW"/>
</dbReference>
<keyword evidence="8" id="KW-0862">Zinc</keyword>
<dbReference type="Pfam" id="PF02163">
    <property type="entry name" value="Peptidase_M50"/>
    <property type="match status" value="2"/>
</dbReference>
<evidence type="ECO:0000256" key="11">
    <source>
        <dbReference type="ARBA" id="ARBA00023136"/>
    </source>
</evidence>
<feature type="transmembrane region" description="Helical" evidence="12">
    <location>
        <begin position="35"/>
        <end position="54"/>
    </location>
</feature>
<evidence type="ECO:0000256" key="10">
    <source>
        <dbReference type="ARBA" id="ARBA00023049"/>
    </source>
</evidence>
<evidence type="ECO:0000256" key="2">
    <source>
        <dbReference type="ARBA" id="ARBA00004141"/>
    </source>
</evidence>
<feature type="transmembrane region" description="Helical" evidence="12">
    <location>
        <begin position="167"/>
        <end position="197"/>
    </location>
</feature>
<dbReference type="Proteomes" id="UP000644507">
    <property type="component" value="Unassembled WGS sequence"/>
</dbReference>
<keyword evidence="10" id="KW-0482">Metalloprotease</keyword>
<comment type="similarity">
    <text evidence="3">Belongs to the peptidase M50B family.</text>
</comment>
<evidence type="ECO:0000256" key="8">
    <source>
        <dbReference type="ARBA" id="ARBA00022833"/>
    </source>
</evidence>
<feature type="transmembrane region" description="Helical" evidence="12">
    <location>
        <begin position="7"/>
        <end position="29"/>
    </location>
</feature>
<evidence type="ECO:0000256" key="1">
    <source>
        <dbReference type="ARBA" id="ARBA00001947"/>
    </source>
</evidence>
<evidence type="ECO:0000313" key="14">
    <source>
        <dbReference type="EMBL" id="GHC40524.1"/>
    </source>
</evidence>
<comment type="caution">
    <text evidence="14">The sequence shown here is derived from an EMBL/GenBank/DDBJ whole genome shotgun (WGS) entry which is preliminary data.</text>
</comment>
<evidence type="ECO:0000256" key="6">
    <source>
        <dbReference type="ARBA" id="ARBA00022723"/>
    </source>
</evidence>
<keyword evidence="5 12" id="KW-0812">Transmembrane</keyword>
<keyword evidence="7" id="KW-0378">Hydrolase</keyword>
<evidence type="ECO:0000259" key="13">
    <source>
        <dbReference type="Pfam" id="PF02163"/>
    </source>
</evidence>
<dbReference type="PANTHER" id="PTHR39188">
    <property type="entry name" value="MEMBRANE-ASSOCIATED ZINC METALLOPROTEASE M50B"/>
    <property type="match status" value="1"/>
</dbReference>
<evidence type="ECO:0000256" key="4">
    <source>
        <dbReference type="ARBA" id="ARBA00022670"/>
    </source>
</evidence>
<dbReference type="EMBL" id="BMXI01000001">
    <property type="protein sequence ID" value="GHC40524.1"/>
    <property type="molecule type" value="Genomic_DNA"/>
</dbReference>
<protein>
    <submittedName>
        <fullName evidence="14">Peptidase</fullName>
    </submittedName>
</protein>
<feature type="transmembrane region" description="Helical" evidence="12">
    <location>
        <begin position="124"/>
        <end position="147"/>
    </location>
</feature>
<feature type="domain" description="Peptidase M50" evidence="13">
    <location>
        <begin position="41"/>
        <end position="112"/>
    </location>
</feature>
<reference evidence="14" key="1">
    <citation type="journal article" date="2014" name="Int. J. Syst. Evol. Microbiol.">
        <title>Complete genome sequence of Corynebacterium casei LMG S-19264T (=DSM 44701T), isolated from a smear-ripened cheese.</title>
        <authorList>
            <consortium name="US DOE Joint Genome Institute (JGI-PGF)"/>
            <person name="Walter F."/>
            <person name="Albersmeier A."/>
            <person name="Kalinowski J."/>
            <person name="Ruckert C."/>
        </authorList>
    </citation>
    <scope>NUCLEOTIDE SEQUENCE</scope>
    <source>
        <strain evidence="14">KCTC 12988</strain>
    </source>
</reference>
<keyword evidence="6" id="KW-0479">Metal-binding</keyword>
<feature type="domain" description="Peptidase M50" evidence="13">
    <location>
        <begin position="124"/>
        <end position="167"/>
    </location>
</feature>
<proteinExistence type="inferred from homology"/>
<comment type="subcellular location">
    <subcellularLocation>
        <location evidence="2">Membrane</location>
        <topology evidence="2">Multi-pass membrane protein</topology>
    </subcellularLocation>
</comment>
<evidence type="ECO:0000313" key="15">
    <source>
        <dbReference type="Proteomes" id="UP000644507"/>
    </source>
</evidence>
<organism evidence="14 15">
    <name type="scientific">Roseibacillus persicicus</name>
    <dbReference type="NCBI Taxonomy" id="454148"/>
    <lineage>
        <taxon>Bacteria</taxon>
        <taxon>Pseudomonadati</taxon>
        <taxon>Verrucomicrobiota</taxon>
        <taxon>Verrucomicrobiia</taxon>
        <taxon>Verrucomicrobiales</taxon>
        <taxon>Verrucomicrobiaceae</taxon>
        <taxon>Roseibacillus</taxon>
    </lineage>
</organism>
<name>A0A918TC61_9BACT</name>
<keyword evidence="9 12" id="KW-1133">Transmembrane helix</keyword>
<evidence type="ECO:0000256" key="9">
    <source>
        <dbReference type="ARBA" id="ARBA00022989"/>
    </source>
</evidence>
<dbReference type="InterPro" id="IPR008915">
    <property type="entry name" value="Peptidase_M50"/>
</dbReference>
<dbReference type="GO" id="GO:0046872">
    <property type="term" value="F:metal ion binding"/>
    <property type="evidence" value="ECO:0007669"/>
    <property type="project" value="UniProtKB-KW"/>
</dbReference>
<keyword evidence="15" id="KW-1185">Reference proteome</keyword>
<dbReference type="GO" id="GO:0016020">
    <property type="term" value="C:membrane"/>
    <property type="evidence" value="ECO:0007669"/>
    <property type="project" value="UniProtKB-SubCell"/>
</dbReference>
<accession>A0A918TC61</accession>
<dbReference type="GO" id="GO:0006508">
    <property type="term" value="P:proteolysis"/>
    <property type="evidence" value="ECO:0007669"/>
    <property type="project" value="UniProtKB-KW"/>
</dbReference>
<dbReference type="PANTHER" id="PTHR39188:SF3">
    <property type="entry name" value="STAGE IV SPORULATION PROTEIN FB"/>
    <property type="match status" value="1"/>
</dbReference>
<keyword evidence="4" id="KW-0645">Protease</keyword>
<evidence type="ECO:0000256" key="7">
    <source>
        <dbReference type="ARBA" id="ARBA00022801"/>
    </source>
</evidence>
<evidence type="ECO:0000256" key="12">
    <source>
        <dbReference type="SAM" id="Phobius"/>
    </source>
</evidence>
<sequence>MFRFRLFGIPVTVLPWFWITLAIIGSQTVHGFSDLFRIVLFVLAGFISVLVHELGHALTIKKFGAPTEIVLQAFGGFATYPPNRFNRLQDFLLTAAGPAIQIVLGLVIFLLIRTVDLPDSMGLYFLKVLSGISLFWAFINLVPVFPLDGGQLLNAMLGPKNKKITHITGIIVAIALGLLALKFGFIFATFFMGYFAYLNFQILQGPGRV</sequence>
<dbReference type="AlphaFoldDB" id="A0A918TC61"/>
<evidence type="ECO:0000256" key="3">
    <source>
        <dbReference type="ARBA" id="ARBA00007931"/>
    </source>
</evidence>
<feature type="transmembrane region" description="Helical" evidence="12">
    <location>
        <begin position="91"/>
        <end position="112"/>
    </location>
</feature>